<sequence>MVLIQERYSSNLPKFFHLLEISYHSFNLDRCDEKTFYISVELKHKANKVLCDFIYILDQSEMYGAISINERYKQTKLFIQQQFNHSLMYSDEMSLAYSFSNSNFFKQHIEQFAKKYPKFVTNKAKRSYL</sequence>
<gene>
    <name evidence="1" type="ORF">AEA09_01050</name>
</gene>
<dbReference type="Proteomes" id="UP000050668">
    <property type="component" value="Unassembled WGS sequence"/>
</dbReference>
<protein>
    <submittedName>
        <fullName evidence="1">Uncharacterized protein</fullName>
    </submittedName>
</protein>
<accession>A0ABR5K5C6</accession>
<evidence type="ECO:0000313" key="1">
    <source>
        <dbReference type="EMBL" id="KOS71608.1"/>
    </source>
</evidence>
<organism evidence="1 2">
    <name type="scientific">Lysinibacillus contaminans</name>
    <dbReference type="NCBI Taxonomy" id="1293441"/>
    <lineage>
        <taxon>Bacteria</taxon>
        <taxon>Bacillati</taxon>
        <taxon>Bacillota</taxon>
        <taxon>Bacilli</taxon>
        <taxon>Bacillales</taxon>
        <taxon>Bacillaceae</taxon>
        <taxon>Lysinibacillus</taxon>
    </lineage>
</organism>
<keyword evidence="2" id="KW-1185">Reference proteome</keyword>
<name>A0ABR5K5C6_9BACI</name>
<proteinExistence type="predicted"/>
<dbReference type="EMBL" id="LGRV01000001">
    <property type="protein sequence ID" value="KOS71608.1"/>
    <property type="molecule type" value="Genomic_DNA"/>
</dbReference>
<evidence type="ECO:0000313" key="2">
    <source>
        <dbReference type="Proteomes" id="UP000050668"/>
    </source>
</evidence>
<comment type="caution">
    <text evidence="1">The sequence shown here is derived from an EMBL/GenBank/DDBJ whole genome shotgun (WGS) entry which is preliminary data.</text>
</comment>
<reference evidence="2" key="1">
    <citation type="submission" date="2015-07" db="EMBL/GenBank/DDBJ databases">
        <title>Fjat-14205 dsm 2895.</title>
        <authorList>
            <person name="Liu B."/>
            <person name="Wang J."/>
            <person name="Zhu Y."/>
            <person name="Liu G."/>
            <person name="Chen Q."/>
            <person name="Chen Z."/>
            <person name="Lan J."/>
            <person name="Che J."/>
            <person name="Ge C."/>
            <person name="Shi H."/>
            <person name="Pan Z."/>
            <person name="Liu X."/>
        </authorList>
    </citation>
    <scope>NUCLEOTIDE SEQUENCE [LARGE SCALE GENOMIC DNA]</scope>
    <source>
        <strain evidence="2">DSM 25560</strain>
    </source>
</reference>